<dbReference type="Proteomes" id="UP000323956">
    <property type="component" value="Unassembled WGS sequence"/>
</dbReference>
<accession>A0A1N7A126</accession>
<dbReference type="AlphaFoldDB" id="A0A1N7A126"/>
<gene>
    <name evidence="1" type="ORF">SAMN05421641_14019</name>
</gene>
<proteinExistence type="predicted"/>
<organism evidence="1 2">
    <name type="scientific">Paracoccus thiocyanatus</name>
    <dbReference type="NCBI Taxonomy" id="34006"/>
    <lineage>
        <taxon>Bacteria</taxon>
        <taxon>Pseudomonadati</taxon>
        <taxon>Pseudomonadota</taxon>
        <taxon>Alphaproteobacteria</taxon>
        <taxon>Rhodobacterales</taxon>
        <taxon>Paracoccaceae</taxon>
        <taxon>Paracoccus</taxon>
    </lineage>
</organism>
<dbReference type="InterPro" id="IPR011051">
    <property type="entry name" value="RmlC_Cupin_sf"/>
</dbReference>
<reference evidence="1 2" key="1">
    <citation type="submission" date="2017-01" db="EMBL/GenBank/DDBJ databases">
        <authorList>
            <person name="Varghese N."/>
            <person name="Submissions S."/>
        </authorList>
    </citation>
    <scope>NUCLEOTIDE SEQUENCE [LARGE SCALE GENOMIC DNA]</scope>
    <source>
        <strain evidence="1 2">ATCC 700171</strain>
    </source>
</reference>
<dbReference type="InterPro" id="IPR010424">
    <property type="entry name" value="EutQ"/>
</dbReference>
<dbReference type="Gene3D" id="2.60.120.10">
    <property type="entry name" value="Jelly Rolls"/>
    <property type="match status" value="1"/>
</dbReference>
<evidence type="ECO:0000313" key="2">
    <source>
        <dbReference type="Proteomes" id="UP000323956"/>
    </source>
</evidence>
<dbReference type="OrthoDB" id="3828611at2"/>
<dbReference type="Pfam" id="PF06249">
    <property type="entry name" value="EutQ"/>
    <property type="match status" value="1"/>
</dbReference>
<dbReference type="SUPFAM" id="SSF51182">
    <property type="entry name" value="RmlC-like cupins"/>
    <property type="match status" value="1"/>
</dbReference>
<dbReference type="InterPro" id="IPR014710">
    <property type="entry name" value="RmlC-like_jellyroll"/>
</dbReference>
<dbReference type="EMBL" id="FTMK01000040">
    <property type="protein sequence ID" value="SIR32713.1"/>
    <property type="molecule type" value="Genomic_DNA"/>
</dbReference>
<evidence type="ECO:0000313" key="1">
    <source>
        <dbReference type="EMBL" id="SIR32713.1"/>
    </source>
</evidence>
<name>A0A1N7A126_9RHOB</name>
<protein>
    <submittedName>
        <fullName evidence="1">Ethanolamine utilization protein EutQ</fullName>
    </submittedName>
</protein>
<sequence>MTNADKAPARLNRFSDLRFQPRFAYPAMAEVVEVAGLADRSELAGGFARFRDADIPWQVKYDELILVISGSFAVETPQGRLEAGPMDTIWLPAGTELRYVSADALVFYSLQPASWATGAAT</sequence>
<dbReference type="RefSeq" id="WP_149766849.1">
    <property type="nucleotide sequence ID" value="NZ_FTMK01000040.1"/>
</dbReference>